<dbReference type="KEGG" id="hcv:FTV88_2678"/>
<dbReference type="RefSeq" id="WP_153725881.1">
    <property type="nucleotide sequence ID" value="NZ_CP045875.1"/>
</dbReference>
<gene>
    <name evidence="2" type="ORF">FTV88_2678</name>
</gene>
<evidence type="ECO:0000313" key="2">
    <source>
        <dbReference type="EMBL" id="QGG48771.1"/>
    </source>
</evidence>
<reference evidence="3" key="1">
    <citation type="submission" date="2019-11" db="EMBL/GenBank/DDBJ databases">
        <title>Genome sequence of Heliorestis convoluta strain HH, an alkaliphilic and minimalistic phototrophic bacterium from a soda lake in Egypt.</title>
        <authorList>
            <person name="Dewey E.D."/>
            <person name="Stokes L.M."/>
            <person name="Burchell B.M."/>
            <person name="Shaffer K.N."/>
            <person name="Huntington A.M."/>
            <person name="Baker J.M."/>
            <person name="Nadendla S."/>
            <person name="Giglio M.G."/>
            <person name="Touchman J.W."/>
            <person name="Blankenship R.E."/>
            <person name="Madigan M.T."/>
            <person name="Sattley W.M."/>
        </authorList>
    </citation>
    <scope>NUCLEOTIDE SEQUENCE [LARGE SCALE GENOMIC DNA]</scope>
    <source>
        <strain evidence="3">HH</strain>
    </source>
</reference>
<feature type="region of interest" description="Disordered" evidence="1">
    <location>
        <begin position="1"/>
        <end position="22"/>
    </location>
</feature>
<accession>A0A5Q2N398</accession>
<proteinExistence type="predicted"/>
<dbReference type="EMBL" id="CP045875">
    <property type="protein sequence ID" value="QGG48771.1"/>
    <property type="molecule type" value="Genomic_DNA"/>
</dbReference>
<evidence type="ECO:0000313" key="3">
    <source>
        <dbReference type="Proteomes" id="UP000366051"/>
    </source>
</evidence>
<dbReference type="Proteomes" id="UP000366051">
    <property type="component" value="Chromosome"/>
</dbReference>
<dbReference type="OrthoDB" id="2087198at2"/>
<keyword evidence="3" id="KW-1185">Reference proteome</keyword>
<sequence>MVRRNDKKSNRQVEKPEQGSFKAPSIKPEVALVILGLLSDNLQVNSVVVNRDQTVQIVLDGTLRNKTSLDQALGYVGQHSFDEVMKAFLKRV</sequence>
<organism evidence="2 3">
    <name type="scientific">Heliorestis convoluta</name>
    <dbReference type="NCBI Taxonomy" id="356322"/>
    <lineage>
        <taxon>Bacteria</taxon>
        <taxon>Bacillati</taxon>
        <taxon>Bacillota</taxon>
        <taxon>Clostridia</taxon>
        <taxon>Eubacteriales</taxon>
        <taxon>Heliobacteriaceae</taxon>
        <taxon>Heliorestis</taxon>
    </lineage>
</organism>
<evidence type="ECO:0000256" key="1">
    <source>
        <dbReference type="SAM" id="MobiDB-lite"/>
    </source>
</evidence>
<name>A0A5Q2N398_9FIRM</name>
<dbReference type="AlphaFoldDB" id="A0A5Q2N398"/>
<protein>
    <submittedName>
        <fullName evidence="2">Uncharacterized protein</fullName>
    </submittedName>
</protein>
<feature type="compositionally biased region" description="Basic and acidic residues" evidence="1">
    <location>
        <begin position="7"/>
        <end position="17"/>
    </location>
</feature>